<reference evidence="3" key="1">
    <citation type="submission" date="2020-05" db="EMBL/GenBank/DDBJ databases">
        <title>WGS assembly of Panicum virgatum.</title>
        <authorList>
            <person name="Lovell J.T."/>
            <person name="Jenkins J."/>
            <person name="Shu S."/>
            <person name="Juenger T.E."/>
            <person name="Schmutz J."/>
        </authorList>
    </citation>
    <scope>NUCLEOTIDE SEQUENCE</scope>
    <source>
        <strain evidence="3">AP13</strain>
    </source>
</reference>
<evidence type="ECO:0000256" key="1">
    <source>
        <dbReference type="SAM" id="MobiDB-lite"/>
    </source>
</evidence>
<accession>A0A8T0NRX7</accession>
<organism evidence="3 4">
    <name type="scientific">Panicum virgatum</name>
    <name type="common">Blackwell switchgrass</name>
    <dbReference type="NCBI Taxonomy" id="38727"/>
    <lineage>
        <taxon>Eukaryota</taxon>
        <taxon>Viridiplantae</taxon>
        <taxon>Streptophyta</taxon>
        <taxon>Embryophyta</taxon>
        <taxon>Tracheophyta</taxon>
        <taxon>Spermatophyta</taxon>
        <taxon>Magnoliopsida</taxon>
        <taxon>Liliopsida</taxon>
        <taxon>Poales</taxon>
        <taxon>Poaceae</taxon>
        <taxon>PACMAD clade</taxon>
        <taxon>Panicoideae</taxon>
        <taxon>Panicodae</taxon>
        <taxon>Paniceae</taxon>
        <taxon>Panicinae</taxon>
        <taxon>Panicum</taxon>
        <taxon>Panicum sect. Hiantes</taxon>
    </lineage>
</organism>
<evidence type="ECO:0000313" key="3">
    <source>
        <dbReference type="EMBL" id="KAG2549494.1"/>
    </source>
</evidence>
<dbReference type="Pfam" id="PF12776">
    <property type="entry name" value="Myb_DNA-bind_3"/>
    <property type="match status" value="1"/>
</dbReference>
<evidence type="ECO:0000259" key="2">
    <source>
        <dbReference type="Pfam" id="PF12776"/>
    </source>
</evidence>
<dbReference type="EMBL" id="CM029053">
    <property type="protein sequence ID" value="KAG2549494.1"/>
    <property type="molecule type" value="Genomic_DNA"/>
</dbReference>
<dbReference type="AlphaFoldDB" id="A0A8T0NRX7"/>
<sequence length="262" mass="28996">MDGISSSLMRGRFSFLFNIVADGTRTSSGFKTVHLNSCAKALNDYFKLNRTGDQIANHPKTWKKKYVKINQLRKLSAAIWDEDNFIITLDHEHYTGHVADHKGDDEYLSKPLQYYGDLATIFGNSVATSQYAKGSNDPLGTAGEDGENKGEHNGAAATPDDNGASRLNKRAKIIEGDGDGLVAALKEGYEKLSDAIKEAAKADNVLPPELFDTVNNLSGFEHEHKLFYFLHLVNNAHIARAFSSLPTDHKITWMAKFVTDNF</sequence>
<evidence type="ECO:0000313" key="4">
    <source>
        <dbReference type="Proteomes" id="UP000823388"/>
    </source>
</evidence>
<name>A0A8T0NRX7_PANVG</name>
<protein>
    <recommendedName>
        <fullName evidence="2">Myb/SANT-like domain-containing protein</fullName>
    </recommendedName>
</protein>
<dbReference type="Proteomes" id="UP000823388">
    <property type="component" value="Chromosome 9K"/>
</dbReference>
<proteinExistence type="predicted"/>
<dbReference type="PANTHER" id="PTHR47127">
    <property type="entry name" value="10A19I.15"/>
    <property type="match status" value="1"/>
</dbReference>
<dbReference type="InterPro" id="IPR024752">
    <property type="entry name" value="Myb/SANT-like_dom"/>
</dbReference>
<feature type="region of interest" description="Disordered" evidence="1">
    <location>
        <begin position="133"/>
        <end position="164"/>
    </location>
</feature>
<keyword evidence="4" id="KW-1185">Reference proteome</keyword>
<feature type="domain" description="Myb/SANT-like" evidence="2">
    <location>
        <begin position="15"/>
        <end position="88"/>
    </location>
</feature>
<gene>
    <name evidence="3" type="ORF">PVAP13_9KG253513</name>
</gene>
<comment type="caution">
    <text evidence="3">The sequence shown here is derived from an EMBL/GenBank/DDBJ whole genome shotgun (WGS) entry which is preliminary data.</text>
</comment>